<evidence type="ECO:0000313" key="3">
    <source>
        <dbReference type="EMBL" id="KAH3878049.1"/>
    </source>
</evidence>
<name>A0A9D4MLV1_DREPO</name>
<organism evidence="3 4">
    <name type="scientific">Dreissena polymorpha</name>
    <name type="common">Zebra mussel</name>
    <name type="synonym">Mytilus polymorpha</name>
    <dbReference type="NCBI Taxonomy" id="45954"/>
    <lineage>
        <taxon>Eukaryota</taxon>
        <taxon>Metazoa</taxon>
        <taxon>Spiralia</taxon>
        <taxon>Lophotrochozoa</taxon>
        <taxon>Mollusca</taxon>
        <taxon>Bivalvia</taxon>
        <taxon>Autobranchia</taxon>
        <taxon>Heteroconchia</taxon>
        <taxon>Euheterodonta</taxon>
        <taxon>Imparidentia</taxon>
        <taxon>Neoheterodontei</taxon>
        <taxon>Myida</taxon>
        <taxon>Dreissenoidea</taxon>
        <taxon>Dreissenidae</taxon>
        <taxon>Dreissena</taxon>
    </lineage>
</organism>
<feature type="signal peptide" evidence="2">
    <location>
        <begin position="1"/>
        <end position="21"/>
    </location>
</feature>
<sequence>MAYLFCCFAFICSVSIVICGGFPLTTPEPSHGRKANSMCKCCFTNSVMPQEPNFSSPIILKRNNGERSNGPPDKPSMRVTPIDDTYFNNDCISCDDTVPGLDLNQVNNPKQKDVEDNVFRNKVTEISEELLVLRQLLNKLNDDMDKEIATVNTESRNTKKTVYESNATNVLGENINMYEKGRRQKHTNKVRTERVRKKNV</sequence>
<reference evidence="3" key="1">
    <citation type="journal article" date="2019" name="bioRxiv">
        <title>The Genome of the Zebra Mussel, Dreissena polymorpha: A Resource for Invasive Species Research.</title>
        <authorList>
            <person name="McCartney M.A."/>
            <person name="Auch B."/>
            <person name="Kono T."/>
            <person name="Mallez S."/>
            <person name="Zhang Y."/>
            <person name="Obille A."/>
            <person name="Becker A."/>
            <person name="Abrahante J.E."/>
            <person name="Garbe J."/>
            <person name="Badalamenti J.P."/>
            <person name="Herman A."/>
            <person name="Mangelson H."/>
            <person name="Liachko I."/>
            <person name="Sullivan S."/>
            <person name="Sone E.D."/>
            <person name="Koren S."/>
            <person name="Silverstein K.A.T."/>
            <person name="Beckman K.B."/>
            <person name="Gohl D.M."/>
        </authorList>
    </citation>
    <scope>NUCLEOTIDE SEQUENCE</scope>
    <source>
        <strain evidence="3">Duluth1</strain>
        <tissue evidence="3">Whole animal</tissue>
    </source>
</reference>
<protein>
    <submittedName>
        <fullName evidence="3">Uncharacterized protein</fullName>
    </submittedName>
</protein>
<accession>A0A9D4MLV1</accession>
<dbReference type="EMBL" id="JAIWYP010000001">
    <property type="protein sequence ID" value="KAH3878049.1"/>
    <property type="molecule type" value="Genomic_DNA"/>
</dbReference>
<feature type="region of interest" description="Disordered" evidence="1">
    <location>
        <begin position="54"/>
        <end position="78"/>
    </location>
</feature>
<dbReference type="Proteomes" id="UP000828390">
    <property type="component" value="Unassembled WGS sequence"/>
</dbReference>
<keyword evidence="4" id="KW-1185">Reference proteome</keyword>
<dbReference type="AlphaFoldDB" id="A0A9D4MLV1"/>
<gene>
    <name evidence="3" type="ORF">DPMN_001930</name>
</gene>
<feature type="chain" id="PRO_5038584756" evidence="2">
    <location>
        <begin position="22"/>
        <end position="200"/>
    </location>
</feature>
<keyword evidence="2" id="KW-0732">Signal</keyword>
<comment type="caution">
    <text evidence="3">The sequence shown here is derived from an EMBL/GenBank/DDBJ whole genome shotgun (WGS) entry which is preliminary data.</text>
</comment>
<evidence type="ECO:0000256" key="1">
    <source>
        <dbReference type="SAM" id="MobiDB-lite"/>
    </source>
</evidence>
<evidence type="ECO:0000313" key="4">
    <source>
        <dbReference type="Proteomes" id="UP000828390"/>
    </source>
</evidence>
<proteinExistence type="predicted"/>
<reference evidence="3" key="2">
    <citation type="submission" date="2020-11" db="EMBL/GenBank/DDBJ databases">
        <authorList>
            <person name="McCartney M.A."/>
            <person name="Auch B."/>
            <person name="Kono T."/>
            <person name="Mallez S."/>
            <person name="Becker A."/>
            <person name="Gohl D.M."/>
            <person name="Silverstein K.A.T."/>
            <person name="Koren S."/>
            <person name="Bechman K.B."/>
            <person name="Herman A."/>
            <person name="Abrahante J.E."/>
            <person name="Garbe J."/>
        </authorList>
    </citation>
    <scope>NUCLEOTIDE SEQUENCE</scope>
    <source>
        <strain evidence="3">Duluth1</strain>
        <tissue evidence="3">Whole animal</tissue>
    </source>
</reference>
<evidence type="ECO:0000256" key="2">
    <source>
        <dbReference type="SAM" id="SignalP"/>
    </source>
</evidence>